<organism evidence="9 10">
    <name type="scientific">Schumannella soli</name>
    <dbReference type="NCBI Taxonomy" id="2590779"/>
    <lineage>
        <taxon>Bacteria</taxon>
        <taxon>Bacillati</taxon>
        <taxon>Actinomycetota</taxon>
        <taxon>Actinomycetes</taxon>
        <taxon>Micrococcales</taxon>
        <taxon>Microbacteriaceae</taxon>
        <taxon>Schumannella</taxon>
    </lineage>
</organism>
<dbReference type="GO" id="GO:0055085">
    <property type="term" value="P:transmembrane transport"/>
    <property type="evidence" value="ECO:0007669"/>
    <property type="project" value="InterPro"/>
</dbReference>
<comment type="similarity">
    <text evidence="7">Belongs to the binding-protein-dependent transport system permease family.</text>
</comment>
<evidence type="ECO:0000256" key="1">
    <source>
        <dbReference type="ARBA" id="ARBA00004651"/>
    </source>
</evidence>
<name>A0A506XXL3_9MICO</name>
<dbReference type="Pfam" id="PF19300">
    <property type="entry name" value="BPD_transp_1_N"/>
    <property type="match status" value="1"/>
</dbReference>
<keyword evidence="6 7" id="KW-0472">Membrane</keyword>
<dbReference type="PANTHER" id="PTHR43163:SF6">
    <property type="entry name" value="DIPEPTIDE TRANSPORT SYSTEM PERMEASE PROTEIN DPPB-RELATED"/>
    <property type="match status" value="1"/>
</dbReference>
<feature type="transmembrane region" description="Helical" evidence="7">
    <location>
        <begin position="280"/>
        <end position="299"/>
    </location>
</feature>
<dbReference type="OrthoDB" id="9778910at2"/>
<dbReference type="InterPro" id="IPR000515">
    <property type="entry name" value="MetI-like"/>
</dbReference>
<accession>A0A506XXL3</accession>
<gene>
    <name evidence="9" type="ORF">FJ657_15410</name>
</gene>
<keyword evidence="4 7" id="KW-0812">Transmembrane</keyword>
<dbReference type="CDD" id="cd06261">
    <property type="entry name" value="TM_PBP2"/>
    <property type="match status" value="1"/>
</dbReference>
<dbReference type="InterPro" id="IPR045621">
    <property type="entry name" value="BPD_transp_1_N"/>
</dbReference>
<evidence type="ECO:0000313" key="10">
    <source>
        <dbReference type="Proteomes" id="UP000316252"/>
    </source>
</evidence>
<comment type="subcellular location">
    <subcellularLocation>
        <location evidence="1 7">Cell membrane</location>
        <topology evidence="1 7">Multi-pass membrane protein</topology>
    </subcellularLocation>
</comment>
<evidence type="ECO:0000256" key="4">
    <source>
        <dbReference type="ARBA" id="ARBA00022692"/>
    </source>
</evidence>
<dbReference type="SUPFAM" id="SSF161098">
    <property type="entry name" value="MetI-like"/>
    <property type="match status" value="1"/>
</dbReference>
<evidence type="ECO:0000256" key="2">
    <source>
        <dbReference type="ARBA" id="ARBA00022448"/>
    </source>
</evidence>
<dbReference type="PROSITE" id="PS50928">
    <property type="entry name" value="ABC_TM1"/>
    <property type="match status" value="1"/>
</dbReference>
<evidence type="ECO:0000256" key="5">
    <source>
        <dbReference type="ARBA" id="ARBA00022989"/>
    </source>
</evidence>
<protein>
    <submittedName>
        <fullName evidence="9">ABC transporter permease</fullName>
    </submittedName>
</protein>
<keyword evidence="2 7" id="KW-0813">Transport</keyword>
<reference evidence="9 10" key="1">
    <citation type="submission" date="2019-06" db="EMBL/GenBank/DDBJ databases">
        <authorList>
            <person name="Li F."/>
        </authorList>
    </citation>
    <scope>NUCLEOTIDE SEQUENCE [LARGE SCALE GENOMIC DNA]</scope>
    <source>
        <strain evidence="9 10">10F1D-1</strain>
    </source>
</reference>
<comment type="caution">
    <text evidence="9">The sequence shown here is derived from an EMBL/GenBank/DDBJ whole genome shotgun (WGS) entry which is preliminary data.</text>
</comment>
<feature type="transmembrane region" description="Helical" evidence="7">
    <location>
        <begin position="133"/>
        <end position="156"/>
    </location>
</feature>
<evidence type="ECO:0000256" key="3">
    <source>
        <dbReference type="ARBA" id="ARBA00022475"/>
    </source>
</evidence>
<feature type="transmembrane region" description="Helical" evidence="7">
    <location>
        <begin position="176"/>
        <end position="196"/>
    </location>
</feature>
<dbReference type="Pfam" id="PF00528">
    <property type="entry name" value="BPD_transp_1"/>
    <property type="match status" value="1"/>
</dbReference>
<feature type="transmembrane region" description="Helical" evidence="7">
    <location>
        <begin position="237"/>
        <end position="260"/>
    </location>
</feature>
<dbReference type="InterPro" id="IPR035906">
    <property type="entry name" value="MetI-like_sf"/>
</dbReference>
<evidence type="ECO:0000259" key="8">
    <source>
        <dbReference type="PROSITE" id="PS50928"/>
    </source>
</evidence>
<evidence type="ECO:0000256" key="7">
    <source>
        <dbReference type="RuleBase" id="RU363032"/>
    </source>
</evidence>
<keyword evidence="5 7" id="KW-1133">Transmembrane helix</keyword>
<feature type="transmembrane region" description="Helical" evidence="7">
    <location>
        <begin position="99"/>
        <end position="121"/>
    </location>
</feature>
<keyword evidence="10" id="KW-1185">Reference proteome</keyword>
<dbReference type="AlphaFoldDB" id="A0A506XXL3"/>
<evidence type="ECO:0000313" key="9">
    <source>
        <dbReference type="EMBL" id="TPW74037.1"/>
    </source>
</evidence>
<dbReference type="Gene3D" id="1.10.3720.10">
    <property type="entry name" value="MetI-like"/>
    <property type="match status" value="1"/>
</dbReference>
<sequence>MLSFTLRRLGAGALLLVVISALAYVLMFASGTNIARNILGETATEDQVALKQQQLGLDQPLWQRYLGWAGSALTGSLGRSWFGSEPVAQTIATRLPVTLTLVLTAIVLTAIIALALGVLAATKRGWVDKLLQVSVVVGDAIPGFVLAIILAFVFAIQFKLFPAVSTITPNAPASAWLLSLTLPVLAIVINAVTSSAQQIRSAVIRQYERDSIRTLRSRGLGEGEILFKHVLRGASPAGLTVLSLQFIGMLGGAVIIEKLFAIPGIGNLAVTATQLGDVPVVMGVVLYTVVIVVIVNLLVDLLNGWLNPKVRVA</sequence>
<dbReference type="PANTHER" id="PTHR43163">
    <property type="entry name" value="DIPEPTIDE TRANSPORT SYSTEM PERMEASE PROTEIN DPPB-RELATED"/>
    <property type="match status" value="1"/>
</dbReference>
<dbReference type="Proteomes" id="UP000316252">
    <property type="component" value="Unassembled WGS sequence"/>
</dbReference>
<proteinExistence type="inferred from homology"/>
<keyword evidence="3" id="KW-1003">Cell membrane</keyword>
<dbReference type="RefSeq" id="WP_141164616.1">
    <property type="nucleotide sequence ID" value="NZ_VHQG01000005.1"/>
</dbReference>
<dbReference type="EMBL" id="VHQG01000005">
    <property type="protein sequence ID" value="TPW74037.1"/>
    <property type="molecule type" value="Genomic_DNA"/>
</dbReference>
<evidence type="ECO:0000256" key="6">
    <source>
        <dbReference type="ARBA" id="ARBA00023136"/>
    </source>
</evidence>
<dbReference type="GO" id="GO:0005886">
    <property type="term" value="C:plasma membrane"/>
    <property type="evidence" value="ECO:0007669"/>
    <property type="project" value="UniProtKB-SubCell"/>
</dbReference>
<feature type="domain" description="ABC transmembrane type-1" evidence="8">
    <location>
        <begin position="95"/>
        <end position="303"/>
    </location>
</feature>